<evidence type="ECO:0000313" key="2">
    <source>
        <dbReference type="EMBL" id="CAI2197342.1"/>
    </source>
</evidence>
<feature type="compositionally biased region" description="Basic and acidic residues" evidence="1">
    <location>
        <begin position="33"/>
        <end position="46"/>
    </location>
</feature>
<dbReference type="Proteomes" id="UP001153678">
    <property type="component" value="Unassembled WGS sequence"/>
</dbReference>
<proteinExistence type="predicted"/>
<dbReference type="EMBL" id="CAMKVN010016126">
    <property type="protein sequence ID" value="CAI2197342.1"/>
    <property type="molecule type" value="Genomic_DNA"/>
</dbReference>
<gene>
    <name evidence="2" type="ORF">FWILDA_LOCUS18029</name>
</gene>
<feature type="non-terminal residue" evidence="2">
    <location>
        <position position="1"/>
    </location>
</feature>
<feature type="region of interest" description="Disordered" evidence="1">
    <location>
        <begin position="1"/>
        <end position="46"/>
    </location>
</feature>
<reference evidence="2" key="1">
    <citation type="submission" date="2022-08" db="EMBL/GenBank/DDBJ databases">
        <authorList>
            <person name="Kallberg Y."/>
            <person name="Tangrot J."/>
            <person name="Rosling A."/>
        </authorList>
    </citation>
    <scope>NUCLEOTIDE SEQUENCE</scope>
    <source>
        <strain evidence="2">Wild A</strain>
    </source>
</reference>
<comment type="caution">
    <text evidence="2">The sequence shown here is derived from an EMBL/GenBank/DDBJ whole genome shotgun (WGS) entry which is preliminary data.</text>
</comment>
<accession>A0A9W4T9N7</accession>
<keyword evidence="3" id="KW-1185">Reference proteome</keyword>
<name>A0A9W4T9N7_9GLOM</name>
<evidence type="ECO:0000313" key="3">
    <source>
        <dbReference type="Proteomes" id="UP001153678"/>
    </source>
</evidence>
<evidence type="ECO:0000256" key="1">
    <source>
        <dbReference type="SAM" id="MobiDB-lite"/>
    </source>
</evidence>
<organism evidence="2 3">
    <name type="scientific">Funneliformis geosporum</name>
    <dbReference type="NCBI Taxonomy" id="1117311"/>
    <lineage>
        <taxon>Eukaryota</taxon>
        <taxon>Fungi</taxon>
        <taxon>Fungi incertae sedis</taxon>
        <taxon>Mucoromycota</taxon>
        <taxon>Glomeromycotina</taxon>
        <taxon>Glomeromycetes</taxon>
        <taxon>Glomerales</taxon>
        <taxon>Glomeraceae</taxon>
        <taxon>Funneliformis</taxon>
    </lineage>
</organism>
<sequence length="46" mass="5372">KVQNKGRNPKVKNHEKIEENSENAFKVKNAVKHSKESEKDLKKKNI</sequence>
<protein>
    <submittedName>
        <fullName evidence="2">18309_t:CDS:1</fullName>
    </submittedName>
</protein>
<dbReference type="AlphaFoldDB" id="A0A9W4T9N7"/>